<evidence type="ECO:0000256" key="2">
    <source>
        <dbReference type="ARBA" id="ARBA00022448"/>
    </source>
</evidence>
<evidence type="ECO:0000313" key="10">
    <source>
        <dbReference type="Proteomes" id="UP000300879"/>
    </source>
</evidence>
<feature type="transmembrane region" description="Helical" evidence="7">
    <location>
        <begin position="81"/>
        <end position="101"/>
    </location>
</feature>
<keyword evidence="2 7" id="KW-0813">Transport</keyword>
<protein>
    <submittedName>
        <fullName evidence="9">YtcP2</fullName>
    </submittedName>
</protein>
<keyword evidence="4 7" id="KW-0812">Transmembrane</keyword>
<feature type="domain" description="ABC transmembrane type-1" evidence="8">
    <location>
        <begin position="78"/>
        <end position="279"/>
    </location>
</feature>
<dbReference type="CDD" id="cd06261">
    <property type="entry name" value="TM_PBP2"/>
    <property type="match status" value="1"/>
</dbReference>
<accession>A0A4P8XPZ8</accession>
<dbReference type="Proteomes" id="UP000300879">
    <property type="component" value="Chromosome"/>
</dbReference>
<feature type="transmembrane region" description="Helical" evidence="7">
    <location>
        <begin position="260"/>
        <end position="279"/>
    </location>
</feature>
<keyword evidence="5 7" id="KW-1133">Transmembrane helix</keyword>
<feature type="transmembrane region" description="Helical" evidence="7">
    <location>
        <begin position="113"/>
        <end position="135"/>
    </location>
</feature>
<dbReference type="GO" id="GO:0005886">
    <property type="term" value="C:plasma membrane"/>
    <property type="evidence" value="ECO:0007669"/>
    <property type="project" value="UniProtKB-SubCell"/>
</dbReference>
<dbReference type="KEGG" id="palo:E6C60_4043"/>
<reference evidence="9 10" key="1">
    <citation type="submission" date="2019-05" db="EMBL/GenBank/DDBJ databases">
        <authorList>
            <person name="Chen C."/>
        </authorList>
    </citation>
    <scope>NUCLEOTIDE SEQUENCE [LARGE SCALE GENOMIC DNA]</scope>
    <source>
        <strain evidence="9 10">HB172198</strain>
    </source>
</reference>
<dbReference type="EMBL" id="CP040396">
    <property type="protein sequence ID" value="QCT04748.1"/>
    <property type="molecule type" value="Genomic_DNA"/>
</dbReference>
<name>A0A4P8XPZ8_9BACL</name>
<sequence>MSNSAMKETAGEKAFDWVNMFLLLVISLVMLFPFVYITALSFSDEKSIAEGGLILFPKGFSLAAYKYIFSTDTLMQGLYNSILITVGGTIVNLVMTSLMAYPLSKVHLRGRKLILMFVVFTILFSGGLIPTFLVVKWTGLLDSLWSVIIPTSISAFYLIILKNFFQQIPDGLEESAKIDGANDLVVLVRIVLPLSLPAMATFALFYAVSHWNMYFQAILYISDNTKWPIQVLLRQIVILSQSSVGSSSSLDETVLPPQSIKMAVIVFATIPIMLVYPFLQKHFAKGVMLGSVKG</sequence>
<dbReference type="RefSeq" id="WP_233281079.1">
    <property type="nucleotide sequence ID" value="NZ_CP040396.1"/>
</dbReference>
<dbReference type="InterPro" id="IPR035906">
    <property type="entry name" value="MetI-like_sf"/>
</dbReference>
<dbReference type="InterPro" id="IPR000515">
    <property type="entry name" value="MetI-like"/>
</dbReference>
<evidence type="ECO:0000256" key="6">
    <source>
        <dbReference type="ARBA" id="ARBA00023136"/>
    </source>
</evidence>
<evidence type="ECO:0000313" key="9">
    <source>
        <dbReference type="EMBL" id="QCT04748.1"/>
    </source>
</evidence>
<dbReference type="PANTHER" id="PTHR43744:SF9">
    <property type="entry name" value="POLYGALACTURONAN_RHAMNOGALACTURONAN TRANSPORT SYSTEM PERMEASE PROTEIN YTCP"/>
    <property type="match status" value="1"/>
</dbReference>
<dbReference type="Gene3D" id="1.10.3720.10">
    <property type="entry name" value="MetI-like"/>
    <property type="match status" value="1"/>
</dbReference>
<dbReference type="PROSITE" id="PS50928">
    <property type="entry name" value="ABC_TM1"/>
    <property type="match status" value="1"/>
</dbReference>
<keyword evidence="3" id="KW-1003">Cell membrane</keyword>
<organism evidence="9 10">
    <name type="scientific">Paenibacillus algicola</name>
    <dbReference type="NCBI Taxonomy" id="2565926"/>
    <lineage>
        <taxon>Bacteria</taxon>
        <taxon>Bacillati</taxon>
        <taxon>Bacillota</taxon>
        <taxon>Bacilli</taxon>
        <taxon>Bacillales</taxon>
        <taxon>Paenibacillaceae</taxon>
        <taxon>Paenibacillus</taxon>
    </lineage>
</organism>
<evidence type="ECO:0000256" key="3">
    <source>
        <dbReference type="ARBA" id="ARBA00022475"/>
    </source>
</evidence>
<feature type="transmembrane region" description="Helical" evidence="7">
    <location>
        <begin position="186"/>
        <end position="208"/>
    </location>
</feature>
<evidence type="ECO:0000256" key="5">
    <source>
        <dbReference type="ARBA" id="ARBA00022989"/>
    </source>
</evidence>
<keyword evidence="10" id="KW-1185">Reference proteome</keyword>
<feature type="transmembrane region" description="Helical" evidence="7">
    <location>
        <begin position="20"/>
        <end position="39"/>
    </location>
</feature>
<dbReference type="SUPFAM" id="SSF161098">
    <property type="entry name" value="MetI-like"/>
    <property type="match status" value="1"/>
</dbReference>
<comment type="similarity">
    <text evidence="7">Belongs to the binding-protein-dependent transport system permease family.</text>
</comment>
<evidence type="ECO:0000259" key="8">
    <source>
        <dbReference type="PROSITE" id="PS50928"/>
    </source>
</evidence>
<dbReference type="AlphaFoldDB" id="A0A4P8XPZ8"/>
<feature type="transmembrane region" description="Helical" evidence="7">
    <location>
        <begin position="147"/>
        <end position="165"/>
    </location>
</feature>
<keyword evidence="6 7" id="KW-0472">Membrane</keyword>
<dbReference type="Pfam" id="PF00528">
    <property type="entry name" value="BPD_transp_1"/>
    <property type="match status" value="1"/>
</dbReference>
<evidence type="ECO:0000256" key="1">
    <source>
        <dbReference type="ARBA" id="ARBA00004651"/>
    </source>
</evidence>
<evidence type="ECO:0000256" key="4">
    <source>
        <dbReference type="ARBA" id="ARBA00022692"/>
    </source>
</evidence>
<evidence type="ECO:0000256" key="7">
    <source>
        <dbReference type="RuleBase" id="RU363032"/>
    </source>
</evidence>
<comment type="subcellular location">
    <subcellularLocation>
        <location evidence="1 7">Cell membrane</location>
        <topology evidence="1 7">Multi-pass membrane protein</topology>
    </subcellularLocation>
</comment>
<dbReference type="GO" id="GO:0055085">
    <property type="term" value="P:transmembrane transport"/>
    <property type="evidence" value="ECO:0007669"/>
    <property type="project" value="InterPro"/>
</dbReference>
<gene>
    <name evidence="9" type="ORF">E6C60_4043</name>
</gene>
<proteinExistence type="inferred from homology"/>
<dbReference type="PANTHER" id="PTHR43744">
    <property type="entry name" value="ABC TRANSPORTER PERMEASE PROTEIN MG189-RELATED-RELATED"/>
    <property type="match status" value="1"/>
</dbReference>